<comment type="caution">
    <text evidence="2">The sequence shown here is derived from an EMBL/GenBank/DDBJ whole genome shotgun (WGS) entry which is preliminary data.</text>
</comment>
<dbReference type="VEuPathDB" id="VectorBase:LOC119169691"/>
<dbReference type="Gene3D" id="3.80.10.10">
    <property type="entry name" value="Ribonuclease Inhibitor"/>
    <property type="match status" value="2"/>
</dbReference>
<organism evidence="2 3">
    <name type="scientific">Rhipicephalus microplus</name>
    <name type="common">Cattle tick</name>
    <name type="synonym">Boophilus microplus</name>
    <dbReference type="NCBI Taxonomy" id="6941"/>
    <lineage>
        <taxon>Eukaryota</taxon>
        <taxon>Metazoa</taxon>
        <taxon>Ecdysozoa</taxon>
        <taxon>Arthropoda</taxon>
        <taxon>Chelicerata</taxon>
        <taxon>Arachnida</taxon>
        <taxon>Acari</taxon>
        <taxon>Parasitiformes</taxon>
        <taxon>Ixodida</taxon>
        <taxon>Ixodoidea</taxon>
        <taxon>Ixodidae</taxon>
        <taxon>Rhipicephalinae</taxon>
        <taxon>Rhipicephalus</taxon>
        <taxon>Boophilus</taxon>
    </lineage>
</organism>
<sequence length="734" mass="83255">MSECQPGSSETRRSSRRKRSQVLRDITLVKSPISGCAIDYRRPCSSGEGRLCHIFSDLDMWNEFFRPVGFALRELFPGELSFVNKTNVPLDREIEGSRRVAAALLWHLLSLHRCVVSVELNRTILRRQDELICGALRQTSSLKKLYIKGCAGNCIDMTTSYRLVALLPHLTQLRELQLRYLKFGYASSKRLAEYLTSTRTLRTLTMTEQYFKKDHGLIVLRGLERNVTIMTLSLRSDTVWVRVNNLLANHYASMRHFRTYVRAVSTLHTLSVTAACHFEETSWLFEAMFVRSTISQLNVTNFVLQIREIKLISTLLIENGTLKSLNFIKCSYIGTHDVADSCVEQTQNFGNVSRRIHPWIVALTENRTLEELTLSLSWYDVEDWRSFFKALASNASLKKINVCPRCPPMDAAEIFRAMRQTGVQGRFVGVLDVFDDAAFAKTEWSEVCSLRINSTTFDTFETLPGAAYSHFQSCTQLTSLCIVSEEEISNLTVSSLISHCLTDAMALRELEVIAHVTFPRWYADRLIHKALVEGISTNNTLHSISIRGLSFDETEMQKLGDTLSLSRTLCKFCFFPRYYNPPLALLRPMAPVISGNYTLLDLQLKDCKDSSDFPTVVKVVSRNNSLVMRALHFVQGTHLKYCATALEKVHSTPGLVARVQSSASVDEKEAARVIRKSLNSLLELDNFMRVAGVVKGSVTCHPRDDGKMQLSDLNRDSWLCIRKFLKVSDILPVE</sequence>
<dbReference type="InterPro" id="IPR032675">
    <property type="entry name" value="LRR_dom_sf"/>
</dbReference>
<evidence type="ECO:0000256" key="1">
    <source>
        <dbReference type="SAM" id="MobiDB-lite"/>
    </source>
</evidence>
<feature type="region of interest" description="Disordered" evidence="1">
    <location>
        <begin position="1"/>
        <end position="20"/>
    </location>
</feature>
<evidence type="ECO:0000313" key="3">
    <source>
        <dbReference type="Proteomes" id="UP000821866"/>
    </source>
</evidence>
<protein>
    <submittedName>
        <fullName evidence="2">Uncharacterized protein</fullName>
    </submittedName>
</protein>
<gene>
    <name evidence="2" type="ORF">HPB51_008507</name>
</gene>
<dbReference type="PANTHER" id="PTHR47679:SF2">
    <property type="entry name" value="C-TERMINAL OF ROC (COR) DOMAIN-CONTAINING PROTEIN"/>
    <property type="match status" value="1"/>
</dbReference>
<dbReference type="PANTHER" id="PTHR47679">
    <property type="entry name" value="PROTEIN TORNADO 1"/>
    <property type="match status" value="1"/>
</dbReference>
<reference evidence="2" key="1">
    <citation type="journal article" date="2020" name="Cell">
        <title>Large-Scale Comparative Analyses of Tick Genomes Elucidate Their Genetic Diversity and Vector Capacities.</title>
        <authorList>
            <consortium name="Tick Genome and Microbiome Consortium (TIGMIC)"/>
            <person name="Jia N."/>
            <person name="Wang J."/>
            <person name="Shi W."/>
            <person name="Du L."/>
            <person name="Sun Y."/>
            <person name="Zhan W."/>
            <person name="Jiang J.F."/>
            <person name="Wang Q."/>
            <person name="Zhang B."/>
            <person name="Ji P."/>
            <person name="Bell-Sakyi L."/>
            <person name="Cui X.M."/>
            <person name="Yuan T.T."/>
            <person name="Jiang B.G."/>
            <person name="Yang W.F."/>
            <person name="Lam T.T."/>
            <person name="Chang Q.C."/>
            <person name="Ding S.J."/>
            <person name="Wang X.J."/>
            <person name="Zhu J.G."/>
            <person name="Ruan X.D."/>
            <person name="Zhao L."/>
            <person name="Wei J.T."/>
            <person name="Ye R.Z."/>
            <person name="Que T.C."/>
            <person name="Du C.H."/>
            <person name="Zhou Y.H."/>
            <person name="Cheng J.X."/>
            <person name="Dai P.F."/>
            <person name="Guo W.B."/>
            <person name="Han X.H."/>
            <person name="Huang E.J."/>
            <person name="Li L.F."/>
            <person name="Wei W."/>
            <person name="Gao Y.C."/>
            <person name="Liu J.Z."/>
            <person name="Shao H.Z."/>
            <person name="Wang X."/>
            <person name="Wang C.C."/>
            <person name="Yang T.C."/>
            <person name="Huo Q.B."/>
            <person name="Li W."/>
            <person name="Chen H.Y."/>
            <person name="Chen S.E."/>
            <person name="Zhou L.G."/>
            <person name="Ni X.B."/>
            <person name="Tian J.H."/>
            <person name="Sheng Y."/>
            <person name="Liu T."/>
            <person name="Pan Y.S."/>
            <person name="Xia L.Y."/>
            <person name="Li J."/>
            <person name="Zhao F."/>
            <person name="Cao W.C."/>
        </authorList>
    </citation>
    <scope>NUCLEOTIDE SEQUENCE</scope>
    <source>
        <strain evidence="2">Rmic-2018</strain>
    </source>
</reference>
<keyword evidence="3" id="KW-1185">Reference proteome</keyword>
<proteinExistence type="predicted"/>
<dbReference type="EMBL" id="JABSTU010000002">
    <property type="protein sequence ID" value="KAH8037083.1"/>
    <property type="molecule type" value="Genomic_DNA"/>
</dbReference>
<name>A0A9J6ERD9_RHIMP</name>
<dbReference type="AlphaFoldDB" id="A0A9J6ERD9"/>
<dbReference type="Proteomes" id="UP000821866">
    <property type="component" value="Chromosome 10"/>
</dbReference>
<evidence type="ECO:0000313" key="2">
    <source>
        <dbReference type="EMBL" id="KAH8037083.1"/>
    </source>
</evidence>
<reference evidence="2" key="2">
    <citation type="submission" date="2021-09" db="EMBL/GenBank/DDBJ databases">
        <authorList>
            <person name="Jia N."/>
            <person name="Wang J."/>
            <person name="Shi W."/>
            <person name="Du L."/>
            <person name="Sun Y."/>
            <person name="Zhan W."/>
            <person name="Jiang J."/>
            <person name="Wang Q."/>
            <person name="Zhang B."/>
            <person name="Ji P."/>
            <person name="Sakyi L.B."/>
            <person name="Cui X."/>
            <person name="Yuan T."/>
            <person name="Jiang B."/>
            <person name="Yang W."/>
            <person name="Lam T.T.-Y."/>
            <person name="Chang Q."/>
            <person name="Ding S."/>
            <person name="Wang X."/>
            <person name="Zhu J."/>
            <person name="Ruan X."/>
            <person name="Zhao L."/>
            <person name="Wei J."/>
            <person name="Que T."/>
            <person name="Du C."/>
            <person name="Cheng J."/>
            <person name="Dai P."/>
            <person name="Han X."/>
            <person name="Huang E."/>
            <person name="Gao Y."/>
            <person name="Liu J."/>
            <person name="Shao H."/>
            <person name="Ye R."/>
            <person name="Li L."/>
            <person name="Wei W."/>
            <person name="Wang X."/>
            <person name="Wang C."/>
            <person name="Huo Q."/>
            <person name="Li W."/>
            <person name="Guo W."/>
            <person name="Chen H."/>
            <person name="Chen S."/>
            <person name="Zhou L."/>
            <person name="Zhou L."/>
            <person name="Ni X."/>
            <person name="Tian J."/>
            <person name="Zhou Y."/>
            <person name="Sheng Y."/>
            <person name="Liu T."/>
            <person name="Pan Y."/>
            <person name="Xia L."/>
            <person name="Li J."/>
            <person name="Zhao F."/>
            <person name="Cao W."/>
        </authorList>
    </citation>
    <scope>NUCLEOTIDE SEQUENCE</scope>
    <source>
        <strain evidence="2">Rmic-2018</strain>
        <tissue evidence="2">Larvae</tissue>
    </source>
</reference>
<dbReference type="SUPFAM" id="SSF52047">
    <property type="entry name" value="RNI-like"/>
    <property type="match status" value="1"/>
</dbReference>
<accession>A0A9J6ERD9</accession>